<dbReference type="PANTHER" id="PTHR24015:SF548">
    <property type="entry name" value="OS08G0340900 PROTEIN"/>
    <property type="match status" value="1"/>
</dbReference>
<evidence type="ECO:0008006" key="6">
    <source>
        <dbReference type="Google" id="ProtNLM"/>
    </source>
</evidence>
<protein>
    <recommendedName>
        <fullName evidence="6">Pentatricopeptide repeat-containing protein</fullName>
    </recommendedName>
</protein>
<organism evidence="4 5">
    <name type="scientific">Zingiber officinale</name>
    <name type="common">Ginger</name>
    <name type="synonym">Amomum zingiber</name>
    <dbReference type="NCBI Taxonomy" id="94328"/>
    <lineage>
        <taxon>Eukaryota</taxon>
        <taxon>Viridiplantae</taxon>
        <taxon>Streptophyta</taxon>
        <taxon>Embryophyta</taxon>
        <taxon>Tracheophyta</taxon>
        <taxon>Spermatophyta</taxon>
        <taxon>Magnoliopsida</taxon>
        <taxon>Liliopsida</taxon>
        <taxon>Zingiberales</taxon>
        <taxon>Zingiberaceae</taxon>
        <taxon>Zingiber</taxon>
    </lineage>
</organism>
<dbReference type="Proteomes" id="UP000734854">
    <property type="component" value="Unassembled WGS sequence"/>
</dbReference>
<evidence type="ECO:0000256" key="2">
    <source>
        <dbReference type="PROSITE-ProRule" id="PRU00708"/>
    </source>
</evidence>
<feature type="compositionally biased region" description="Basic residues" evidence="3">
    <location>
        <begin position="28"/>
        <end position="42"/>
    </location>
</feature>
<reference evidence="4 5" key="1">
    <citation type="submission" date="2020-08" db="EMBL/GenBank/DDBJ databases">
        <title>Plant Genome Project.</title>
        <authorList>
            <person name="Zhang R.-G."/>
        </authorList>
    </citation>
    <scope>NUCLEOTIDE SEQUENCE [LARGE SCALE GENOMIC DNA]</scope>
    <source>
        <tissue evidence="4">Rhizome</tissue>
    </source>
</reference>
<dbReference type="GO" id="GO:0009451">
    <property type="term" value="P:RNA modification"/>
    <property type="evidence" value="ECO:0007669"/>
    <property type="project" value="InterPro"/>
</dbReference>
<dbReference type="InterPro" id="IPR041693">
    <property type="entry name" value="Glyco_trans_4_5"/>
</dbReference>
<dbReference type="SUPFAM" id="SSF48452">
    <property type="entry name" value="TPR-like"/>
    <property type="match status" value="1"/>
</dbReference>
<evidence type="ECO:0000256" key="3">
    <source>
        <dbReference type="SAM" id="MobiDB-lite"/>
    </source>
</evidence>
<dbReference type="Pfam" id="PF16994">
    <property type="entry name" value="Glyco_trans_4_5"/>
    <property type="match status" value="2"/>
</dbReference>
<feature type="region of interest" description="Disordered" evidence="3">
    <location>
        <begin position="1"/>
        <end position="48"/>
    </location>
</feature>
<sequence>MAAVVASAPPPPGRHTALPPTASGRLPAHLRRSRDRPHRLHHSVPSPTTDWTLEQRIRESLGILDLMESQSISPGPEILASLLRSCAEARSLRLGRIAHDKATRTGLLSHPLVANSLVLLYGRCGQLGTARLLFEKMPARNVVSWTTIISVYHRAGFPHDALDLYRSMQTVGGVRPNAFTYSVALNCCASVQDFELGVRIHEELVQDGCESDEFIVVALIDMYAKCGCVADARQVFDRMTKPSVEACTAMIEGYNGNGEGKKAIDVMRRMFQNGISGAAAARLGFASMARACVIELALRQGQEIHARTIKVGQYPGSKALTALVELYEKCDKMVAAKHIFDSLVVKEMDLWVRMVGGFVRNKMYRDSLKLYAEMMSLDLKLNPFLVALAIKSCIEMPDLQEGKQIHCTLVKVTRLVDESVVDSLVEFYRSFGGPLLLMESAFLLRNVGSQVVWITYPKYEGKNEVTYSLEHKMLTRGVQTTVSLGITFMPLPPNYVLDIIGFFLANYQVCSAKEQEAIDTATKVDLVILSTFVAGKRLDGILKEQIPQVLPKTLRWIHGMRGHYFKLECIKHFPYAASAMIDSQTTSEYWKKRNHGRLK</sequence>
<dbReference type="Gene3D" id="1.25.40.10">
    <property type="entry name" value="Tetratricopeptide repeat domain"/>
    <property type="match status" value="3"/>
</dbReference>
<dbReference type="Pfam" id="PF01535">
    <property type="entry name" value="PPR"/>
    <property type="match status" value="3"/>
</dbReference>
<dbReference type="GO" id="GO:0003723">
    <property type="term" value="F:RNA binding"/>
    <property type="evidence" value="ECO:0007669"/>
    <property type="project" value="InterPro"/>
</dbReference>
<keyword evidence="5" id="KW-1185">Reference proteome</keyword>
<feature type="repeat" description="PPR" evidence="2">
    <location>
        <begin position="141"/>
        <end position="175"/>
    </location>
</feature>
<comment type="caution">
    <text evidence="4">The sequence shown here is derived from an EMBL/GenBank/DDBJ whole genome shotgun (WGS) entry which is preliminary data.</text>
</comment>
<dbReference type="InterPro" id="IPR002885">
    <property type="entry name" value="PPR_rpt"/>
</dbReference>
<dbReference type="InterPro" id="IPR046960">
    <property type="entry name" value="PPR_At4g14850-like_plant"/>
</dbReference>
<dbReference type="NCBIfam" id="TIGR00756">
    <property type="entry name" value="PPR"/>
    <property type="match status" value="4"/>
</dbReference>
<dbReference type="EMBL" id="JACMSC010000021">
    <property type="protein sequence ID" value="KAG6470799.1"/>
    <property type="molecule type" value="Genomic_DNA"/>
</dbReference>
<dbReference type="PROSITE" id="PS51375">
    <property type="entry name" value="PPR"/>
    <property type="match status" value="3"/>
</dbReference>
<evidence type="ECO:0000313" key="5">
    <source>
        <dbReference type="Proteomes" id="UP000734854"/>
    </source>
</evidence>
<evidence type="ECO:0000313" key="4">
    <source>
        <dbReference type="EMBL" id="KAG6470799.1"/>
    </source>
</evidence>
<dbReference type="InterPro" id="IPR011990">
    <property type="entry name" value="TPR-like_helical_dom_sf"/>
</dbReference>
<evidence type="ECO:0000256" key="1">
    <source>
        <dbReference type="ARBA" id="ARBA00022737"/>
    </source>
</evidence>
<proteinExistence type="predicted"/>
<keyword evidence="1" id="KW-0677">Repeat</keyword>
<name>A0A8J5C8W6_ZINOF</name>
<dbReference type="Pfam" id="PF13041">
    <property type="entry name" value="PPR_2"/>
    <property type="match status" value="1"/>
</dbReference>
<feature type="repeat" description="PPR" evidence="2">
    <location>
        <begin position="212"/>
        <end position="246"/>
    </location>
</feature>
<gene>
    <name evidence="4" type="ORF">ZIOFF_071879</name>
</gene>
<dbReference type="AlphaFoldDB" id="A0A8J5C8W6"/>
<dbReference type="PANTHER" id="PTHR24015">
    <property type="entry name" value="OS07G0578800 PROTEIN-RELATED"/>
    <property type="match status" value="1"/>
</dbReference>
<accession>A0A8J5C8W6</accession>
<feature type="repeat" description="PPR" evidence="2">
    <location>
        <begin position="177"/>
        <end position="211"/>
    </location>
</feature>